<proteinExistence type="predicted"/>
<evidence type="ECO:0000313" key="1">
    <source>
        <dbReference type="EMBL" id="MBX67307.1"/>
    </source>
</evidence>
<name>A0A2P2QKA2_RHIMU</name>
<dbReference type="EMBL" id="GGEC01086823">
    <property type="protein sequence ID" value="MBX67307.1"/>
    <property type="molecule type" value="Transcribed_RNA"/>
</dbReference>
<accession>A0A2P2QKA2</accession>
<sequence>MQDDNKHYYIKSSIYKPQGKISHVCLRDAHRSQMS</sequence>
<organism evidence="1">
    <name type="scientific">Rhizophora mucronata</name>
    <name type="common">Asiatic mangrove</name>
    <dbReference type="NCBI Taxonomy" id="61149"/>
    <lineage>
        <taxon>Eukaryota</taxon>
        <taxon>Viridiplantae</taxon>
        <taxon>Streptophyta</taxon>
        <taxon>Embryophyta</taxon>
        <taxon>Tracheophyta</taxon>
        <taxon>Spermatophyta</taxon>
        <taxon>Magnoliopsida</taxon>
        <taxon>eudicotyledons</taxon>
        <taxon>Gunneridae</taxon>
        <taxon>Pentapetalae</taxon>
        <taxon>rosids</taxon>
        <taxon>fabids</taxon>
        <taxon>Malpighiales</taxon>
        <taxon>Rhizophoraceae</taxon>
        <taxon>Rhizophora</taxon>
    </lineage>
</organism>
<dbReference type="AlphaFoldDB" id="A0A2P2QKA2"/>
<protein>
    <submittedName>
        <fullName evidence="1">Uncharacterized protein</fullName>
    </submittedName>
</protein>
<reference evidence="1" key="1">
    <citation type="submission" date="2018-02" db="EMBL/GenBank/DDBJ databases">
        <title>Rhizophora mucronata_Transcriptome.</title>
        <authorList>
            <person name="Meera S.P."/>
            <person name="Sreeshan A."/>
            <person name="Augustine A."/>
        </authorList>
    </citation>
    <scope>NUCLEOTIDE SEQUENCE</scope>
    <source>
        <tissue evidence="1">Leaf</tissue>
    </source>
</reference>